<dbReference type="InterPro" id="IPR045857">
    <property type="entry name" value="O16G_dom_2"/>
</dbReference>
<protein>
    <submittedName>
        <fullName evidence="5">Alpha-amylase</fullName>
    </submittedName>
</protein>
<reference evidence="6" key="1">
    <citation type="submission" date="2015-05" db="EMBL/GenBank/DDBJ databases">
        <authorList>
            <consortium name="Pathogen Informatics"/>
        </authorList>
    </citation>
    <scope>NUCLEOTIDE SEQUENCE [LARGE SCALE GENOMIC DNA]</scope>
    <source>
        <strain evidence="6">L1-83</strain>
    </source>
</reference>
<dbReference type="EMBL" id="CVRS01000068">
    <property type="protein sequence ID" value="CRL37669.1"/>
    <property type="molecule type" value="Genomic_DNA"/>
</dbReference>
<keyword evidence="3" id="KW-0732">Signal</keyword>
<dbReference type="RefSeq" id="WP_055039615.1">
    <property type="nucleotide sequence ID" value="NZ_CVRS01000068.1"/>
</dbReference>
<evidence type="ECO:0000313" key="5">
    <source>
        <dbReference type="EMBL" id="CRL37669.1"/>
    </source>
</evidence>
<dbReference type="OrthoDB" id="9805159at2"/>
<dbReference type="InterPro" id="IPR017853">
    <property type="entry name" value="GH"/>
</dbReference>
<dbReference type="GO" id="GO:0009313">
    <property type="term" value="P:oligosaccharide catabolic process"/>
    <property type="evidence" value="ECO:0007669"/>
    <property type="project" value="TreeGrafter"/>
</dbReference>
<dbReference type="PANTHER" id="PTHR10357:SF179">
    <property type="entry name" value="NEUTRAL AND BASIC AMINO ACID TRANSPORT PROTEIN RBAT"/>
    <property type="match status" value="1"/>
</dbReference>
<dbReference type="STRING" id="360807.ERS852392_01198"/>
<evidence type="ECO:0000259" key="4">
    <source>
        <dbReference type="SMART" id="SM00642"/>
    </source>
</evidence>
<dbReference type="SUPFAM" id="SSF51445">
    <property type="entry name" value="(Trans)glycosidases"/>
    <property type="match status" value="1"/>
</dbReference>
<sequence length="582" mass="65166">MVIGMKKRLIAALLAGMMLVQTTACGNSTSGTVGTVDNTETMSESGTEADTEKEGDEVTALSLMQQVNTAEENVIDDNYRTYYEVFVYSFYDSDGDGIGDLKGLTENLDYINDGDPETDTDLGCNGIWLMPVMPSTTYHKYDVTDYEAIDPEYGTMDDFTTLVDECHKRGINVIIDFVMNHTSSQHEWFQTAYKYIQSLPEGAEPDASECPYVDYYNFSKEKLGGYYPVDGTDWYYEGQFWSEMPDLNWDNEALKTEFEQIVQFWLDLGVDGFRLDAVKEFYSGADDKNIAVLTWFNDMVKSKKEDAYLVGEAWNDYSVYAKYYQSGMDSFFDFTFADKDGIIADTVKGINGASAYGKSLVNTQELYGSYSDTYIDAPFYTNHDMARSAGYYSGDYSEAQTKLGNAMNLLMSGSAFLYYGEELGMKGSGKDENKRAPMYWSTDADATGMCDGPKDMDEVKMKYGSLKEQENDGNSIYNFVKQTIALRNEYPVIARGKVAFDEGISDDTVCVIRKTCDEGQLTLVFNTSEKAQTVDFRKSALGATEDRKYPLQIAGELLTGTEAAVLDEEQLTIPAYSVVILE</sequence>
<dbReference type="Proteomes" id="UP000049828">
    <property type="component" value="Unassembled WGS sequence"/>
</dbReference>
<feature type="compositionally biased region" description="Polar residues" evidence="2">
    <location>
        <begin position="31"/>
        <end position="46"/>
    </location>
</feature>
<feature type="region of interest" description="Disordered" evidence="2">
    <location>
        <begin position="31"/>
        <end position="54"/>
    </location>
</feature>
<accession>A0A0M6WKW5</accession>
<dbReference type="InterPro" id="IPR006047">
    <property type="entry name" value="GH13_cat_dom"/>
</dbReference>
<dbReference type="GO" id="GO:0004556">
    <property type="term" value="F:alpha-amylase activity"/>
    <property type="evidence" value="ECO:0007669"/>
    <property type="project" value="TreeGrafter"/>
</dbReference>
<keyword evidence="6" id="KW-1185">Reference proteome</keyword>
<dbReference type="SMART" id="SM00642">
    <property type="entry name" value="Aamy"/>
    <property type="match status" value="1"/>
</dbReference>
<feature type="domain" description="Glycosyl hydrolase family 13 catalytic" evidence="4">
    <location>
        <begin position="84"/>
        <end position="487"/>
    </location>
</feature>
<comment type="similarity">
    <text evidence="1">Belongs to the glycosyl hydrolase 13 family.</text>
</comment>
<evidence type="ECO:0000256" key="2">
    <source>
        <dbReference type="SAM" id="MobiDB-lite"/>
    </source>
</evidence>
<evidence type="ECO:0000313" key="6">
    <source>
        <dbReference type="Proteomes" id="UP000049828"/>
    </source>
</evidence>
<gene>
    <name evidence="5" type="ORF">RIL183_20691</name>
</gene>
<organism evidence="5 6">
    <name type="scientific">Roseburia inulinivorans</name>
    <dbReference type="NCBI Taxonomy" id="360807"/>
    <lineage>
        <taxon>Bacteria</taxon>
        <taxon>Bacillati</taxon>
        <taxon>Bacillota</taxon>
        <taxon>Clostridia</taxon>
        <taxon>Lachnospirales</taxon>
        <taxon>Lachnospiraceae</taxon>
        <taxon>Roseburia</taxon>
    </lineage>
</organism>
<name>A0A0M6WKW5_9FIRM</name>
<proteinExistence type="inferred from homology"/>
<dbReference type="Gene3D" id="3.20.20.80">
    <property type="entry name" value="Glycosidases"/>
    <property type="match status" value="1"/>
</dbReference>
<dbReference type="CDD" id="cd11316">
    <property type="entry name" value="AmyAc_bac2_AmyA"/>
    <property type="match status" value="1"/>
</dbReference>
<evidence type="ECO:0000256" key="1">
    <source>
        <dbReference type="ARBA" id="ARBA00008061"/>
    </source>
</evidence>
<dbReference type="PANTHER" id="PTHR10357">
    <property type="entry name" value="ALPHA-AMYLASE FAMILY MEMBER"/>
    <property type="match status" value="1"/>
</dbReference>
<feature type="signal peptide" evidence="3">
    <location>
        <begin position="1"/>
        <end position="26"/>
    </location>
</feature>
<dbReference type="Gene3D" id="3.90.400.10">
    <property type="entry name" value="Oligo-1,6-glucosidase, Domain 2"/>
    <property type="match status" value="1"/>
</dbReference>
<dbReference type="Pfam" id="PF00128">
    <property type="entry name" value="Alpha-amylase"/>
    <property type="match status" value="1"/>
</dbReference>
<dbReference type="AlphaFoldDB" id="A0A0M6WKW5"/>
<feature type="chain" id="PRO_5005806536" evidence="3">
    <location>
        <begin position="27"/>
        <end position="582"/>
    </location>
</feature>
<evidence type="ECO:0000256" key="3">
    <source>
        <dbReference type="SAM" id="SignalP"/>
    </source>
</evidence>